<gene>
    <name evidence="3" type="ORF">F8388_001138</name>
    <name evidence="4" type="ORF">G4B88_029948</name>
</gene>
<dbReference type="InterPro" id="IPR015410">
    <property type="entry name" value="DUF1985"/>
</dbReference>
<feature type="region of interest" description="Disordered" evidence="1">
    <location>
        <begin position="1"/>
        <end position="56"/>
    </location>
</feature>
<sequence>MVKTRSSTSPSASSKAMNPKNKSKETMSEGSDSGESDLSSKRKRNNAGSKKGKSADRLLKKMKQVVEEDDVEYDSDDLEIGVPDIFNLIGMKLIEEWEQYFKPESRGGTSKNGKEMWFKFGCENFRFSLAEFAVITGLLCNGDNDMKKYAKRENAFVDKYFFEQQVTHGAVEQRFMFSGFKSDEYAVKMAILYLLTNGLICSPAVKKVEKVEDEMLVDNKCNVEEVLDDTIVENKNDGGSQPTFDIMCFITSQPSDDNGNDDKKEVVDDDHEMFKNGSNKLREDNNDGDDKGIGGDEVGAKEVKGGGNVGASSGGVSAGESAVKEGKEVVGGGVNEKVADDKVIYDETKECTVAVTKKLGDSQGTEDSITLFDLEKINDIEEKIAKGKVLHNEIMAPNQRNNAKETNHDHQIIFLCTYRYERVTDMLPCTLSSYLVLYVDFSLLLVVRLGKAEEDDEDVHVVDYTAEEKFYSCDIDLYNRMEAILKINYLGSFVYPLLEETRAQLYSSMDTLHHRLPYAKAVAFEKKFIKFKLITGGTDSMIKLCLET</sequence>
<dbReference type="Proteomes" id="UP000525078">
    <property type="component" value="Unassembled WGS sequence"/>
</dbReference>
<dbReference type="AlphaFoldDB" id="A0A7J6GAH8"/>
<name>A0A7J6GAH8_CANSA</name>
<evidence type="ECO:0000313" key="5">
    <source>
        <dbReference type="Proteomes" id="UP000525078"/>
    </source>
</evidence>
<evidence type="ECO:0000313" key="4">
    <source>
        <dbReference type="EMBL" id="KAF4379956.1"/>
    </source>
</evidence>
<organism evidence="4 6">
    <name type="scientific">Cannabis sativa</name>
    <name type="common">Hemp</name>
    <name type="synonym">Marijuana</name>
    <dbReference type="NCBI Taxonomy" id="3483"/>
    <lineage>
        <taxon>Eukaryota</taxon>
        <taxon>Viridiplantae</taxon>
        <taxon>Streptophyta</taxon>
        <taxon>Embryophyta</taxon>
        <taxon>Tracheophyta</taxon>
        <taxon>Spermatophyta</taxon>
        <taxon>Magnoliopsida</taxon>
        <taxon>eudicotyledons</taxon>
        <taxon>Gunneridae</taxon>
        <taxon>Pentapetalae</taxon>
        <taxon>rosids</taxon>
        <taxon>fabids</taxon>
        <taxon>Rosales</taxon>
        <taxon>Cannabaceae</taxon>
        <taxon>Cannabis</taxon>
    </lineage>
</organism>
<evidence type="ECO:0000259" key="2">
    <source>
        <dbReference type="Pfam" id="PF09331"/>
    </source>
</evidence>
<feature type="region of interest" description="Disordered" evidence="1">
    <location>
        <begin position="274"/>
        <end position="296"/>
    </location>
</feature>
<proteinExistence type="predicted"/>
<protein>
    <recommendedName>
        <fullName evidence="2">DUF1985 domain-containing protein</fullName>
    </recommendedName>
</protein>
<dbReference type="PANTHER" id="PTHR48449:SF1">
    <property type="entry name" value="DUF1985 DOMAIN-CONTAINING PROTEIN"/>
    <property type="match status" value="1"/>
</dbReference>
<dbReference type="PANTHER" id="PTHR48449">
    <property type="entry name" value="DUF1985 DOMAIN-CONTAINING PROTEIN"/>
    <property type="match status" value="1"/>
</dbReference>
<feature type="compositionally biased region" description="Basic and acidic residues" evidence="1">
    <location>
        <begin position="280"/>
        <end position="296"/>
    </location>
</feature>
<evidence type="ECO:0000256" key="1">
    <source>
        <dbReference type="SAM" id="MobiDB-lite"/>
    </source>
</evidence>
<feature type="compositionally biased region" description="Low complexity" evidence="1">
    <location>
        <begin position="1"/>
        <end position="14"/>
    </location>
</feature>
<dbReference type="EMBL" id="JAATIP010000193">
    <property type="protein sequence ID" value="KAF4361249.1"/>
    <property type="molecule type" value="Genomic_DNA"/>
</dbReference>
<feature type="domain" description="DUF1985" evidence="2">
    <location>
        <begin position="110"/>
        <end position="219"/>
    </location>
</feature>
<feature type="region of interest" description="Disordered" evidence="1">
    <location>
        <begin position="301"/>
        <end position="320"/>
    </location>
</feature>
<keyword evidence="6" id="KW-1185">Reference proteome</keyword>
<evidence type="ECO:0000313" key="6">
    <source>
        <dbReference type="Proteomes" id="UP000583929"/>
    </source>
</evidence>
<dbReference type="Pfam" id="PF09331">
    <property type="entry name" value="DUF1985"/>
    <property type="match status" value="1"/>
</dbReference>
<dbReference type="EMBL" id="JAATIQ010000124">
    <property type="protein sequence ID" value="KAF4379956.1"/>
    <property type="molecule type" value="Genomic_DNA"/>
</dbReference>
<feature type="compositionally biased region" description="Low complexity" evidence="1">
    <location>
        <begin position="28"/>
        <end position="37"/>
    </location>
</feature>
<comment type="caution">
    <text evidence="4">The sequence shown here is derived from an EMBL/GenBank/DDBJ whole genome shotgun (WGS) entry which is preliminary data.</text>
</comment>
<accession>A0A7J6GAH8</accession>
<reference evidence="5 6" key="1">
    <citation type="journal article" date="2020" name="bioRxiv">
        <title>Sequence and annotation of 42 cannabis genomes reveals extensive copy number variation in cannabinoid synthesis and pathogen resistance genes.</title>
        <authorList>
            <person name="Mckernan K.J."/>
            <person name="Helbert Y."/>
            <person name="Kane L.T."/>
            <person name="Ebling H."/>
            <person name="Zhang L."/>
            <person name="Liu B."/>
            <person name="Eaton Z."/>
            <person name="Mclaughlin S."/>
            <person name="Kingan S."/>
            <person name="Baybayan P."/>
            <person name="Concepcion G."/>
            <person name="Jordan M."/>
            <person name="Riva A."/>
            <person name="Barbazuk W."/>
            <person name="Harkins T."/>
        </authorList>
    </citation>
    <scope>NUCLEOTIDE SEQUENCE [LARGE SCALE GENOMIC DNA]</scope>
    <source>
        <strain evidence="5 6">cv. Jamaican Lion 4</strain>
        <strain evidence="4">Father</strain>
        <strain evidence="3">Mother</strain>
        <tissue evidence="4">Leaf</tissue>
    </source>
</reference>
<evidence type="ECO:0000313" key="3">
    <source>
        <dbReference type="EMBL" id="KAF4361249.1"/>
    </source>
</evidence>
<feature type="compositionally biased region" description="Gly residues" evidence="1">
    <location>
        <begin position="305"/>
        <end position="317"/>
    </location>
</feature>
<dbReference type="Proteomes" id="UP000583929">
    <property type="component" value="Unassembled WGS sequence"/>
</dbReference>